<keyword evidence="2" id="KW-1185">Reference proteome</keyword>
<gene>
    <name evidence="1" type="ORF">CTM94_20870</name>
</gene>
<evidence type="ECO:0000313" key="2">
    <source>
        <dbReference type="Proteomes" id="UP000241566"/>
    </source>
</evidence>
<proteinExistence type="predicted"/>
<accession>A0ABX5G9Z1</accession>
<dbReference type="EMBL" id="PYOI01000064">
    <property type="protein sequence ID" value="PSV75604.1"/>
    <property type="molecule type" value="Genomic_DNA"/>
</dbReference>
<organism evidence="1 2">
    <name type="scientific">Photobacterium leiognathi</name>
    <dbReference type="NCBI Taxonomy" id="553611"/>
    <lineage>
        <taxon>Bacteria</taxon>
        <taxon>Pseudomonadati</taxon>
        <taxon>Pseudomonadota</taxon>
        <taxon>Gammaproteobacteria</taxon>
        <taxon>Vibrionales</taxon>
        <taxon>Vibrionaceae</taxon>
        <taxon>Photobacterium</taxon>
    </lineage>
</organism>
<name>A0ABX5G9Z1_PHOLE</name>
<sequence length="113" mass="12807">MKYIAFFYGITFINDTGIAQLKSVFLLINTHHQFIRKTNIKILVFFIFHANKNTYNGAHRNTTECLYISGLGEGCTVKNSLNFIGNSMTRIVNKIVALYTPAFSSLYKSGNNK</sequence>
<comment type="caution">
    <text evidence="1">The sequence shown here is derived from an EMBL/GenBank/DDBJ whole genome shotgun (WGS) entry which is preliminary data.</text>
</comment>
<dbReference type="Proteomes" id="UP000241566">
    <property type="component" value="Unassembled WGS sequence"/>
</dbReference>
<protein>
    <submittedName>
        <fullName evidence="1">Uncharacterized protein</fullName>
    </submittedName>
</protein>
<evidence type="ECO:0000313" key="1">
    <source>
        <dbReference type="EMBL" id="PSV75604.1"/>
    </source>
</evidence>
<reference evidence="1 2" key="1">
    <citation type="submission" date="2018-01" db="EMBL/GenBank/DDBJ databases">
        <title>Whole genome sequencing of Histamine producing bacteria.</title>
        <authorList>
            <person name="Butler K."/>
        </authorList>
    </citation>
    <scope>NUCLEOTIDE SEQUENCE [LARGE SCALE GENOMIC DNA]</scope>
    <source>
        <strain evidence="1 2">ATCC 25521</strain>
    </source>
</reference>